<name>A0ABV9U4P9_9ACTN</name>
<gene>
    <name evidence="2" type="ORF">ACFPCY_29365</name>
</gene>
<dbReference type="Proteomes" id="UP001595872">
    <property type="component" value="Unassembled WGS sequence"/>
</dbReference>
<feature type="region of interest" description="Disordered" evidence="1">
    <location>
        <begin position="23"/>
        <end position="50"/>
    </location>
</feature>
<dbReference type="EMBL" id="JBHSIT010000009">
    <property type="protein sequence ID" value="MFC4911448.1"/>
    <property type="molecule type" value="Genomic_DNA"/>
</dbReference>
<organism evidence="2 3">
    <name type="scientific">Actinomadura gamaensis</name>
    <dbReference type="NCBI Taxonomy" id="1763541"/>
    <lineage>
        <taxon>Bacteria</taxon>
        <taxon>Bacillati</taxon>
        <taxon>Actinomycetota</taxon>
        <taxon>Actinomycetes</taxon>
        <taxon>Streptosporangiales</taxon>
        <taxon>Thermomonosporaceae</taxon>
        <taxon>Actinomadura</taxon>
    </lineage>
</organism>
<keyword evidence="3" id="KW-1185">Reference proteome</keyword>
<reference evidence="3" key="1">
    <citation type="journal article" date="2019" name="Int. J. Syst. Evol. Microbiol.">
        <title>The Global Catalogue of Microorganisms (GCM) 10K type strain sequencing project: providing services to taxonomists for standard genome sequencing and annotation.</title>
        <authorList>
            <consortium name="The Broad Institute Genomics Platform"/>
            <consortium name="The Broad Institute Genome Sequencing Center for Infectious Disease"/>
            <person name="Wu L."/>
            <person name="Ma J."/>
        </authorList>
    </citation>
    <scope>NUCLEOTIDE SEQUENCE [LARGE SCALE GENOMIC DNA]</scope>
    <source>
        <strain evidence="3">KLKA75</strain>
    </source>
</reference>
<proteinExistence type="predicted"/>
<accession>A0ABV9U4P9</accession>
<evidence type="ECO:0008006" key="4">
    <source>
        <dbReference type="Google" id="ProtNLM"/>
    </source>
</evidence>
<dbReference type="RefSeq" id="WP_378260366.1">
    <property type="nucleotide sequence ID" value="NZ_JBHSIT010000009.1"/>
</dbReference>
<evidence type="ECO:0000256" key="1">
    <source>
        <dbReference type="SAM" id="MobiDB-lite"/>
    </source>
</evidence>
<comment type="caution">
    <text evidence="2">The sequence shown here is derived from an EMBL/GenBank/DDBJ whole genome shotgun (WGS) entry which is preliminary data.</text>
</comment>
<protein>
    <recommendedName>
        <fullName evidence="4">Transposase</fullName>
    </recommendedName>
</protein>
<evidence type="ECO:0000313" key="2">
    <source>
        <dbReference type="EMBL" id="MFC4911448.1"/>
    </source>
</evidence>
<evidence type="ECO:0000313" key="3">
    <source>
        <dbReference type="Proteomes" id="UP001595872"/>
    </source>
</evidence>
<sequence length="50" mass="5299">MGNGIVEDNKMARWLARLVEARQTRPAPARAPASVVKATDSPARPRSAGA</sequence>
<feature type="compositionally biased region" description="Low complexity" evidence="1">
    <location>
        <begin position="24"/>
        <end position="33"/>
    </location>
</feature>